<dbReference type="EMBL" id="JADDUM010000120">
    <property type="protein sequence ID" value="MBE8592336.1"/>
    <property type="molecule type" value="Genomic_DNA"/>
</dbReference>
<accession>A0ABR9SUI5</accession>
<proteinExistence type="predicted"/>
<reference evidence="2 3" key="1">
    <citation type="submission" date="2020-10" db="EMBL/GenBank/DDBJ databases">
        <title>The draft genomes of Cyclamen pathogen Pseudomonas sp.</title>
        <authorList>
            <person name="Fujikawa T."/>
            <person name="Sawada H."/>
        </authorList>
    </citation>
    <scope>NUCLEOTIDE SEQUENCE [LARGE SCALE GENOMIC DNA]</scope>
    <source>
        <strain evidence="2 3">MAFF 301449</strain>
    </source>
</reference>
<feature type="compositionally biased region" description="Low complexity" evidence="1">
    <location>
        <begin position="23"/>
        <end position="38"/>
    </location>
</feature>
<evidence type="ECO:0000313" key="3">
    <source>
        <dbReference type="Proteomes" id="UP000613075"/>
    </source>
</evidence>
<protein>
    <submittedName>
        <fullName evidence="2">Uncharacterized protein</fullName>
    </submittedName>
</protein>
<feature type="region of interest" description="Disordered" evidence="1">
    <location>
        <begin position="14"/>
        <end position="54"/>
    </location>
</feature>
<gene>
    <name evidence="2" type="ORF">IQK56_16115</name>
</gene>
<evidence type="ECO:0000256" key="1">
    <source>
        <dbReference type="SAM" id="MobiDB-lite"/>
    </source>
</evidence>
<sequence length="409" mass="45639">MYKIISSPIANRHAYGSEVTPDSTGATSTLTLPTPTESQTREKQAGPHHSPQYRLTRQFPHQPETPSVSGGNHVARANPTLTLLSRTSLNDELKKSITDLIKSSGPKLFQHRPQELKKAIDLLRPLSKSTQLTPPDKLTLIDASEQLQVVREKTLGRYPDADALTLQLDQFIGSGTELHSAVNQLAKHFERAATVTSFESFMKKNHPAMVTTDSHGKTTLTAQGAQNYTPLQQRFKMETQSRYVIALPNERCAALSDDVVKIVGDGYSRYQNALRKPDNSIPTKRRLLECAQIISQLASATPEAVKKERIATVFPGGLTDPSELVQGHTYKEEGFVFIGGERESDSGHLMQIKMSKGYPVDARRYYGHSLNSEKKLQWISLPGAEFRFDGIKNQEFRPIYKFSQVDRHA</sequence>
<dbReference type="RefSeq" id="WP_193862577.1">
    <property type="nucleotide sequence ID" value="NZ_JADDUM010000120.1"/>
</dbReference>
<dbReference type="Proteomes" id="UP000613075">
    <property type="component" value="Unassembled WGS sequence"/>
</dbReference>
<organism evidence="2 3">
    <name type="scientific">Pseudomonas cyclaminis</name>
    <dbReference type="NCBI Taxonomy" id="2781239"/>
    <lineage>
        <taxon>Bacteria</taxon>
        <taxon>Pseudomonadati</taxon>
        <taxon>Pseudomonadota</taxon>
        <taxon>Gammaproteobacteria</taxon>
        <taxon>Pseudomonadales</taxon>
        <taxon>Pseudomonadaceae</taxon>
        <taxon>Pseudomonas</taxon>
    </lineage>
</organism>
<keyword evidence="3" id="KW-1185">Reference proteome</keyword>
<comment type="caution">
    <text evidence="2">The sequence shown here is derived from an EMBL/GenBank/DDBJ whole genome shotgun (WGS) entry which is preliminary data.</text>
</comment>
<evidence type="ECO:0000313" key="2">
    <source>
        <dbReference type="EMBL" id="MBE8592336.1"/>
    </source>
</evidence>
<name>A0ABR9SUI5_9PSED</name>